<evidence type="ECO:0000313" key="4">
    <source>
        <dbReference type="Proteomes" id="UP000215902"/>
    </source>
</evidence>
<dbReference type="SMART" id="SM00256">
    <property type="entry name" value="FBOX"/>
    <property type="match status" value="1"/>
</dbReference>
<name>A0A267ELY8_9PLAT</name>
<gene>
    <name evidence="3" type="ORF">BOX15_Mlig001907g5</name>
</gene>
<dbReference type="InterPro" id="IPR006553">
    <property type="entry name" value="Leu-rich_rpt_Cys-con_subtyp"/>
</dbReference>
<dbReference type="InterPro" id="IPR001810">
    <property type="entry name" value="F-box_dom"/>
</dbReference>
<evidence type="ECO:0000259" key="2">
    <source>
        <dbReference type="PROSITE" id="PS50181"/>
    </source>
</evidence>
<organism evidence="3 4">
    <name type="scientific">Macrostomum lignano</name>
    <dbReference type="NCBI Taxonomy" id="282301"/>
    <lineage>
        <taxon>Eukaryota</taxon>
        <taxon>Metazoa</taxon>
        <taxon>Spiralia</taxon>
        <taxon>Lophotrochozoa</taxon>
        <taxon>Platyhelminthes</taxon>
        <taxon>Rhabditophora</taxon>
        <taxon>Macrostomorpha</taxon>
        <taxon>Macrostomida</taxon>
        <taxon>Macrostomidae</taxon>
        <taxon>Macrostomum</taxon>
    </lineage>
</organism>
<sequence>LEQLPEELLTQILSELDQTSLGRCAQLSRRWRRLATQPRLWRKIRIDGRTADAELMERLRDWLGGSVREISACGLTAEHRLPLLLAASASLTCLRLRDMDQPPAQLAVTEAGRSCPGLLELRLVDCRNGLSDESLRCLLTGCPRLSLLQMDSRAAACDAVGWSCSQQLLAEQVCRLASLSVRSWSSAAPMLRDLPECPLLTSFATCGAELSNLLTPLSRMPELTDLRLRCRNWCRSATDLQLLGGAARLRCLRIDSRFVDAASVPPLLARLPQLRSFRLKSSARVFVLDCHACAILRALPAGLTDLGLSFEHADWSCRAGVGPPAVLPPNLRRLRLEGLPPRADQLRLMELLASCPGLAFLTLDLCTDDLLPALLSRLPRLHCLRLTDCSRLTHQAWANLRELQSLGAATPDLHELRAHRCSRRSLTDEALADLCASPVARGLRRLSLSFDCSQLTAASLASIASGCPLLTRLVLAGSGFGQADLQAFRLSFEHCVTVTNHGPL</sequence>
<evidence type="ECO:0000313" key="3">
    <source>
        <dbReference type="EMBL" id="PAA62466.1"/>
    </source>
</evidence>
<dbReference type="Pfam" id="PF12937">
    <property type="entry name" value="F-box-like"/>
    <property type="match status" value="1"/>
</dbReference>
<dbReference type="AlphaFoldDB" id="A0A267ELY8"/>
<dbReference type="Gene3D" id="1.20.1280.50">
    <property type="match status" value="1"/>
</dbReference>
<dbReference type="OrthoDB" id="10257471at2759"/>
<accession>A0A267ELY8</accession>
<dbReference type="Gene3D" id="3.80.10.10">
    <property type="entry name" value="Ribonuclease Inhibitor"/>
    <property type="match status" value="1"/>
</dbReference>
<dbReference type="InterPro" id="IPR032675">
    <property type="entry name" value="LRR_dom_sf"/>
</dbReference>
<keyword evidence="4" id="KW-1185">Reference proteome</keyword>
<proteinExistence type="predicted"/>
<protein>
    <recommendedName>
        <fullName evidence="2">F-box domain-containing protein</fullName>
    </recommendedName>
</protein>
<feature type="domain" description="F-box" evidence="2">
    <location>
        <begin position="1"/>
        <end position="44"/>
    </location>
</feature>
<feature type="non-terminal residue" evidence="3">
    <location>
        <position position="1"/>
    </location>
</feature>
<dbReference type="SUPFAM" id="SSF81383">
    <property type="entry name" value="F-box domain"/>
    <property type="match status" value="1"/>
</dbReference>
<reference evidence="3 4" key="1">
    <citation type="submission" date="2017-06" db="EMBL/GenBank/DDBJ databases">
        <title>A platform for efficient transgenesis in Macrostomum lignano, a flatworm model organism for stem cell research.</title>
        <authorList>
            <person name="Berezikov E."/>
        </authorList>
    </citation>
    <scope>NUCLEOTIDE SEQUENCE [LARGE SCALE GENOMIC DNA]</scope>
    <source>
        <strain evidence="3">DV1</strain>
        <tissue evidence="3">Whole organism</tissue>
    </source>
</reference>
<dbReference type="PANTHER" id="PTHR38926">
    <property type="entry name" value="F-BOX DOMAIN CONTAINING PROTEIN, EXPRESSED"/>
    <property type="match status" value="1"/>
</dbReference>
<dbReference type="PANTHER" id="PTHR38926:SF72">
    <property type="entry name" value="IM:7136021-RELATED"/>
    <property type="match status" value="1"/>
</dbReference>
<dbReference type="PROSITE" id="PS50181">
    <property type="entry name" value="FBOX"/>
    <property type="match status" value="1"/>
</dbReference>
<dbReference type="SUPFAM" id="SSF52047">
    <property type="entry name" value="RNI-like"/>
    <property type="match status" value="1"/>
</dbReference>
<dbReference type="EMBL" id="NIVC01001936">
    <property type="protein sequence ID" value="PAA62466.1"/>
    <property type="molecule type" value="Genomic_DNA"/>
</dbReference>
<comment type="caution">
    <text evidence="3">The sequence shown here is derived from an EMBL/GenBank/DDBJ whole genome shotgun (WGS) entry which is preliminary data.</text>
</comment>
<dbReference type="InterPro" id="IPR036047">
    <property type="entry name" value="F-box-like_dom_sf"/>
</dbReference>
<evidence type="ECO:0000256" key="1">
    <source>
        <dbReference type="ARBA" id="ARBA00022786"/>
    </source>
</evidence>
<dbReference type="STRING" id="282301.A0A267ELY8"/>
<dbReference type="Proteomes" id="UP000215902">
    <property type="component" value="Unassembled WGS sequence"/>
</dbReference>
<dbReference type="SMART" id="SM00367">
    <property type="entry name" value="LRR_CC"/>
    <property type="match status" value="3"/>
</dbReference>
<keyword evidence="1" id="KW-0833">Ubl conjugation pathway</keyword>